<name>A0A1H2PN63_9BURK</name>
<keyword evidence="3" id="KW-1185">Reference proteome</keyword>
<proteinExistence type="predicted"/>
<dbReference type="InterPro" id="IPR036457">
    <property type="entry name" value="PPM-type-like_dom_sf"/>
</dbReference>
<evidence type="ECO:0000313" key="3">
    <source>
        <dbReference type="Proteomes" id="UP000243719"/>
    </source>
</evidence>
<sequence>METIVDVAAVTESVAQSFDVRDPSDVGEIRRQAAALAAAFEFDETASGRLAIVASELATNVLKHGRGGEMLLAPVRRGGAGLALLALDRGPGIVNIAASMRDGYSTGGSLGVGMGAIERQSDEVDLYSRAEHGTAMLARVFARTASAREPVAAPAERQSARLSIGALCLAKRGQQLSGDSWAWRRVDGQVQLLVVDGLGYGPQASATAAAAVAAFRTARSVLPSDILNELHRALKATRGAVAAIASIDPVAGRLRYAGVGNINGLIRSDGGRRHLMSADGTLGYQARVFRDADHAFERGASLIMHSDGMATRLSPDGYPGLLHHDPDLIAGVLYRDFKRDNDDATIAVVRLL</sequence>
<protein>
    <submittedName>
        <fullName evidence="2">Anti-sigma regulatory factor (Ser/Thr protein kinase)</fullName>
    </submittedName>
</protein>
<evidence type="ECO:0000313" key="2">
    <source>
        <dbReference type="EMBL" id="SDV48073.1"/>
    </source>
</evidence>
<gene>
    <name evidence="2" type="ORF">SAMN05216551_104137</name>
</gene>
<dbReference type="OrthoDB" id="479131at2"/>
<evidence type="ECO:0000259" key="1">
    <source>
        <dbReference type="SMART" id="SM00331"/>
    </source>
</evidence>
<dbReference type="InterPro" id="IPR039248">
    <property type="entry name" value="Ptase_RsbX"/>
</dbReference>
<dbReference type="SUPFAM" id="SSF55874">
    <property type="entry name" value="ATPase domain of HSP90 chaperone/DNA topoisomerase II/histidine kinase"/>
    <property type="match status" value="1"/>
</dbReference>
<dbReference type="EMBL" id="FNLO01000004">
    <property type="protein sequence ID" value="SDV48073.1"/>
    <property type="molecule type" value="Genomic_DNA"/>
</dbReference>
<accession>A0A1H2PN63</accession>
<dbReference type="GO" id="GO:0016301">
    <property type="term" value="F:kinase activity"/>
    <property type="evidence" value="ECO:0007669"/>
    <property type="project" value="UniProtKB-KW"/>
</dbReference>
<dbReference type="Gene3D" id="3.30.565.10">
    <property type="entry name" value="Histidine kinase-like ATPase, C-terminal domain"/>
    <property type="match status" value="1"/>
</dbReference>
<dbReference type="RefSeq" id="WP_091906960.1">
    <property type="nucleotide sequence ID" value="NZ_FNLO01000004.1"/>
</dbReference>
<reference evidence="3" key="1">
    <citation type="submission" date="2016-09" db="EMBL/GenBank/DDBJ databases">
        <authorList>
            <person name="Varghese N."/>
            <person name="Submissions S."/>
        </authorList>
    </citation>
    <scope>NUCLEOTIDE SEQUENCE [LARGE SCALE GENOMIC DNA]</scope>
    <source>
        <strain evidence="3">JS23</strain>
    </source>
</reference>
<dbReference type="AlphaFoldDB" id="A0A1H2PN63"/>
<dbReference type="STRING" id="1770053.SAMN05216551_104137"/>
<feature type="domain" description="PPM-type phosphatase" evidence="1">
    <location>
        <begin position="159"/>
        <end position="351"/>
    </location>
</feature>
<dbReference type="PANTHER" id="PTHR35801">
    <property type="entry name" value="PHOSPHOSERINE PHOSPHATASE RSBX"/>
    <property type="match status" value="1"/>
</dbReference>
<dbReference type="Pfam" id="PF13581">
    <property type="entry name" value="HATPase_c_2"/>
    <property type="match status" value="1"/>
</dbReference>
<dbReference type="PANTHER" id="PTHR35801:SF1">
    <property type="entry name" value="PHOSPHOSERINE PHOSPHATASE RSBX"/>
    <property type="match status" value="1"/>
</dbReference>
<keyword evidence="2" id="KW-0808">Transferase</keyword>
<dbReference type="SMART" id="SM00331">
    <property type="entry name" value="PP2C_SIG"/>
    <property type="match status" value="1"/>
</dbReference>
<dbReference type="InterPro" id="IPR001932">
    <property type="entry name" value="PPM-type_phosphatase-like_dom"/>
</dbReference>
<dbReference type="Pfam" id="PF07228">
    <property type="entry name" value="SpoIIE"/>
    <property type="match status" value="1"/>
</dbReference>
<dbReference type="SUPFAM" id="SSF81606">
    <property type="entry name" value="PP2C-like"/>
    <property type="match status" value="1"/>
</dbReference>
<organism evidence="2 3">
    <name type="scientific">Chitinasiproducens palmae</name>
    <dbReference type="NCBI Taxonomy" id="1770053"/>
    <lineage>
        <taxon>Bacteria</taxon>
        <taxon>Pseudomonadati</taxon>
        <taxon>Pseudomonadota</taxon>
        <taxon>Betaproteobacteria</taxon>
        <taxon>Burkholderiales</taxon>
        <taxon>Burkholderiaceae</taxon>
        <taxon>Chitinasiproducens</taxon>
    </lineage>
</organism>
<dbReference type="InterPro" id="IPR036890">
    <property type="entry name" value="HATPase_C_sf"/>
</dbReference>
<keyword evidence="2" id="KW-0418">Kinase</keyword>
<dbReference type="Gene3D" id="3.60.40.10">
    <property type="entry name" value="PPM-type phosphatase domain"/>
    <property type="match status" value="1"/>
</dbReference>
<dbReference type="Proteomes" id="UP000243719">
    <property type="component" value="Unassembled WGS sequence"/>
</dbReference>
<dbReference type="InterPro" id="IPR003594">
    <property type="entry name" value="HATPase_dom"/>
</dbReference>